<dbReference type="AlphaFoldDB" id="A0A1H8AZQ9"/>
<feature type="transmembrane region" description="Helical" evidence="1">
    <location>
        <begin position="67"/>
        <end position="84"/>
    </location>
</feature>
<protein>
    <recommendedName>
        <fullName evidence="4">PAP2 superfamily protein</fullName>
    </recommendedName>
</protein>
<keyword evidence="1" id="KW-0472">Membrane</keyword>
<feature type="transmembrane region" description="Helical" evidence="1">
    <location>
        <begin position="12"/>
        <end position="34"/>
    </location>
</feature>
<feature type="transmembrane region" description="Helical" evidence="1">
    <location>
        <begin position="96"/>
        <end position="118"/>
    </location>
</feature>
<evidence type="ECO:0000313" key="2">
    <source>
        <dbReference type="EMBL" id="SEM76220.1"/>
    </source>
</evidence>
<feature type="transmembrane region" description="Helical" evidence="1">
    <location>
        <begin position="138"/>
        <end position="156"/>
    </location>
</feature>
<proteinExistence type="predicted"/>
<accession>A0A1H8AZQ9</accession>
<organism evidence="2 3">
    <name type="scientific">Mucilaginibacter gossypiicola</name>
    <dbReference type="NCBI Taxonomy" id="551995"/>
    <lineage>
        <taxon>Bacteria</taxon>
        <taxon>Pseudomonadati</taxon>
        <taxon>Bacteroidota</taxon>
        <taxon>Sphingobacteriia</taxon>
        <taxon>Sphingobacteriales</taxon>
        <taxon>Sphingobacteriaceae</taxon>
        <taxon>Mucilaginibacter</taxon>
    </lineage>
</organism>
<name>A0A1H8AZQ9_9SPHI</name>
<evidence type="ECO:0000256" key="1">
    <source>
        <dbReference type="SAM" id="Phobius"/>
    </source>
</evidence>
<sequence>MKFSKYDSKTFQIVCWATIAAMSCFLIAVIFTVFHVNLGAVNGWLETTVQYVRWQQVRSMAPHLINVPYWIPYWCAIILMFLYKERVRFMFWLNRFSMFGLLLTAVLLLFNQAMRWFWPELCGRSLNFAHPKPYESCQILFVTGSVVTGMCLLAYFCLRKRHWMVKVMLTLCSLGLNLAALMERKFFPLQLLIALAIAAGAAGITYVRISLASEEQFPELYKYIKL</sequence>
<keyword evidence="3" id="KW-1185">Reference proteome</keyword>
<dbReference type="Proteomes" id="UP000198942">
    <property type="component" value="Unassembled WGS sequence"/>
</dbReference>
<feature type="transmembrane region" description="Helical" evidence="1">
    <location>
        <begin position="187"/>
        <end position="207"/>
    </location>
</feature>
<keyword evidence="1" id="KW-1133">Transmembrane helix</keyword>
<dbReference type="PROSITE" id="PS51257">
    <property type="entry name" value="PROKAR_LIPOPROTEIN"/>
    <property type="match status" value="1"/>
</dbReference>
<gene>
    <name evidence="2" type="ORF">SAMN05192574_101730</name>
</gene>
<keyword evidence="1" id="KW-0812">Transmembrane</keyword>
<evidence type="ECO:0008006" key="4">
    <source>
        <dbReference type="Google" id="ProtNLM"/>
    </source>
</evidence>
<evidence type="ECO:0000313" key="3">
    <source>
        <dbReference type="Proteomes" id="UP000198942"/>
    </source>
</evidence>
<dbReference type="EMBL" id="FOCL01000001">
    <property type="protein sequence ID" value="SEM76220.1"/>
    <property type="molecule type" value="Genomic_DNA"/>
</dbReference>
<dbReference type="STRING" id="551995.SAMN05192574_101730"/>
<reference evidence="3" key="1">
    <citation type="submission" date="2016-10" db="EMBL/GenBank/DDBJ databases">
        <authorList>
            <person name="Varghese N."/>
            <person name="Submissions S."/>
        </authorList>
    </citation>
    <scope>NUCLEOTIDE SEQUENCE [LARGE SCALE GENOMIC DNA]</scope>
    <source>
        <strain evidence="3">Gh-48</strain>
    </source>
</reference>